<dbReference type="SUPFAM" id="SSF51556">
    <property type="entry name" value="Metallo-dependent hydrolases"/>
    <property type="match status" value="1"/>
</dbReference>
<dbReference type="EMBL" id="PISP01000001">
    <property type="protein sequence ID" value="PKD45162.1"/>
    <property type="molecule type" value="Genomic_DNA"/>
</dbReference>
<dbReference type="InterPro" id="IPR032466">
    <property type="entry name" value="Metal_Hydrolase"/>
</dbReference>
<dbReference type="Gene3D" id="2.30.40.10">
    <property type="entry name" value="Urease, subunit C, domain 1"/>
    <property type="match status" value="1"/>
</dbReference>
<dbReference type="GO" id="GO:0016810">
    <property type="term" value="F:hydrolase activity, acting on carbon-nitrogen (but not peptide) bonds"/>
    <property type="evidence" value="ECO:0007669"/>
    <property type="project" value="InterPro"/>
</dbReference>
<dbReference type="Proteomes" id="UP000233398">
    <property type="component" value="Unassembled WGS sequence"/>
</dbReference>
<dbReference type="InterPro" id="IPR051781">
    <property type="entry name" value="Metallo-dep_Hydrolase"/>
</dbReference>
<protein>
    <recommendedName>
        <fullName evidence="2">Amidohydrolase-related domain-containing protein</fullName>
    </recommendedName>
</protein>
<evidence type="ECO:0000313" key="3">
    <source>
        <dbReference type="EMBL" id="PKD45162.1"/>
    </source>
</evidence>
<dbReference type="InterPro" id="IPR011059">
    <property type="entry name" value="Metal-dep_hydrolase_composite"/>
</dbReference>
<dbReference type="Gene3D" id="3.20.20.140">
    <property type="entry name" value="Metal-dependent hydrolases"/>
    <property type="match status" value="1"/>
</dbReference>
<dbReference type="RefSeq" id="WP_101072682.1">
    <property type="nucleotide sequence ID" value="NZ_PISP01000001.1"/>
</dbReference>
<reference evidence="3 4" key="1">
    <citation type="submission" date="2017-11" db="EMBL/GenBank/DDBJ databases">
        <title>Rhodohalobacter 15182 sp. nov., isolated from a salt lake.</title>
        <authorList>
            <person name="Han S."/>
        </authorList>
    </citation>
    <scope>NUCLEOTIDE SEQUENCE [LARGE SCALE GENOMIC DNA]</scope>
    <source>
        <strain evidence="3 4">15182</strain>
    </source>
</reference>
<comment type="caution">
    <text evidence="3">The sequence shown here is derived from an EMBL/GenBank/DDBJ whole genome shotgun (WGS) entry which is preliminary data.</text>
</comment>
<evidence type="ECO:0000313" key="4">
    <source>
        <dbReference type="Proteomes" id="UP000233398"/>
    </source>
</evidence>
<accession>A0A2N0VLV1</accession>
<feature type="domain" description="Amidohydrolase-related" evidence="2">
    <location>
        <begin position="96"/>
        <end position="462"/>
    </location>
</feature>
<dbReference type="AlphaFoldDB" id="A0A2N0VLV1"/>
<dbReference type="PANTHER" id="PTHR43135">
    <property type="entry name" value="ALPHA-D-RIBOSE 1-METHYLPHOSPHONATE 5-TRIPHOSPHATE DIPHOSPHATASE"/>
    <property type="match status" value="1"/>
</dbReference>
<dbReference type="OrthoDB" id="9797498at2"/>
<name>A0A2N0VLV1_9BACT</name>
<dbReference type="InterPro" id="IPR006680">
    <property type="entry name" value="Amidohydro-rel"/>
</dbReference>
<dbReference type="SUPFAM" id="SSF51338">
    <property type="entry name" value="Composite domain of metallo-dependent hydrolases"/>
    <property type="match status" value="1"/>
</dbReference>
<feature type="transmembrane region" description="Helical" evidence="1">
    <location>
        <begin position="20"/>
        <end position="40"/>
    </location>
</feature>
<dbReference type="Pfam" id="PF01979">
    <property type="entry name" value="Amidohydro_1"/>
    <property type="match status" value="1"/>
</dbReference>
<keyword evidence="1" id="KW-0812">Transmembrane</keyword>
<proteinExistence type="predicted"/>
<sequence>MESSDIKAKKSRLFIKPESVGNVTGYLLIILLTAFCYSSAAVAQPTLVIENGRVIIGNGTVLEQASVVVAGDSIYSVTQKPIEAPDARRIDASGKTVLPGLIDAHVHLTIPPEGRDSAAVARHLKENVPDILRNFLEHGITTVRSTGSYWPSGGELRDRIADGELEGPRIMTSGPVFTADGGHPATTICEGKFSRVNITGQDSYCSDHLAEVVSGPKEARKNVRRLTEEGVDFIKLVSDSINPPVQIDEEIVEAIVEESHREGVRVEGHVYEAEQMESYAKMGMDGFAHLVHPATIPEGQMDRFANFLANERTPVTTTLSSILLFAEGGTNPKDIEAVLKGESSARKVIESGAWEATAFAEAGVPVVVGSDWWSGLNVSHPAVQPGAVTITEMKMLRWGGLSREAIIKAATVNAANALEMGDEIGTLEEGKLADLIVVDGNPLEDLSVLENMEMVIQGGEIVISNLEY</sequence>
<keyword evidence="1" id="KW-1133">Transmembrane helix</keyword>
<evidence type="ECO:0000256" key="1">
    <source>
        <dbReference type="SAM" id="Phobius"/>
    </source>
</evidence>
<gene>
    <name evidence="3" type="ORF">CWD77_06835</name>
</gene>
<organism evidence="3 4">
    <name type="scientific">Rhodohalobacter barkolensis</name>
    <dbReference type="NCBI Taxonomy" id="2053187"/>
    <lineage>
        <taxon>Bacteria</taxon>
        <taxon>Pseudomonadati</taxon>
        <taxon>Balneolota</taxon>
        <taxon>Balneolia</taxon>
        <taxon>Balneolales</taxon>
        <taxon>Balneolaceae</taxon>
        <taxon>Rhodohalobacter</taxon>
    </lineage>
</organism>
<dbReference type="PANTHER" id="PTHR43135:SF3">
    <property type="entry name" value="ALPHA-D-RIBOSE 1-METHYLPHOSPHONATE 5-TRIPHOSPHATE DIPHOSPHATASE"/>
    <property type="match status" value="1"/>
</dbReference>
<evidence type="ECO:0000259" key="2">
    <source>
        <dbReference type="Pfam" id="PF01979"/>
    </source>
</evidence>
<keyword evidence="1" id="KW-0472">Membrane</keyword>
<keyword evidence="4" id="KW-1185">Reference proteome</keyword>